<keyword evidence="4" id="KW-0804">Transcription</keyword>
<keyword evidence="2" id="KW-0805">Transcription regulation</keyword>
<evidence type="ECO:0000256" key="3">
    <source>
        <dbReference type="ARBA" id="ARBA00023125"/>
    </source>
</evidence>
<dbReference type="GO" id="GO:0003700">
    <property type="term" value="F:DNA-binding transcription factor activity"/>
    <property type="evidence" value="ECO:0007669"/>
    <property type="project" value="InterPro"/>
</dbReference>
<evidence type="ECO:0000256" key="2">
    <source>
        <dbReference type="ARBA" id="ARBA00023015"/>
    </source>
</evidence>
<keyword evidence="5" id="KW-0539">Nucleus</keyword>
<dbReference type="Pfam" id="PF02362">
    <property type="entry name" value="B3"/>
    <property type="match status" value="1"/>
</dbReference>
<dbReference type="AlphaFoldDB" id="A0A9Q0KE17"/>
<dbReference type="Proteomes" id="UP001141806">
    <property type="component" value="Unassembled WGS sequence"/>
</dbReference>
<dbReference type="GO" id="GO:0005634">
    <property type="term" value="C:nucleus"/>
    <property type="evidence" value="ECO:0007669"/>
    <property type="project" value="UniProtKB-SubCell"/>
</dbReference>
<dbReference type="EMBL" id="JAMYWD010000006">
    <property type="protein sequence ID" value="KAJ4968868.1"/>
    <property type="molecule type" value="Genomic_DNA"/>
</dbReference>
<dbReference type="PANTHER" id="PTHR31140:SF58">
    <property type="entry name" value="DNA-BINDING PROTEIN RAV1"/>
    <property type="match status" value="1"/>
</dbReference>
<dbReference type="OrthoDB" id="1915967at2759"/>
<evidence type="ECO:0000313" key="8">
    <source>
        <dbReference type="Proteomes" id="UP001141806"/>
    </source>
</evidence>
<feature type="domain" description="TF-B3" evidence="6">
    <location>
        <begin position="75"/>
        <end position="189"/>
    </location>
</feature>
<comment type="caution">
    <text evidence="7">The sequence shown here is derived from an EMBL/GenBank/DDBJ whole genome shotgun (WGS) entry which is preliminary data.</text>
</comment>
<keyword evidence="8" id="KW-1185">Reference proteome</keyword>
<dbReference type="SUPFAM" id="SSF101936">
    <property type="entry name" value="DNA-binding pseudobarrel domain"/>
    <property type="match status" value="1"/>
</dbReference>
<dbReference type="InterPro" id="IPR003340">
    <property type="entry name" value="B3_DNA-bd"/>
</dbReference>
<reference evidence="7" key="1">
    <citation type="journal article" date="2023" name="Plant J.">
        <title>The genome of the king protea, Protea cynaroides.</title>
        <authorList>
            <person name="Chang J."/>
            <person name="Duong T.A."/>
            <person name="Schoeman C."/>
            <person name="Ma X."/>
            <person name="Roodt D."/>
            <person name="Barker N."/>
            <person name="Li Z."/>
            <person name="Van de Peer Y."/>
            <person name="Mizrachi E."/>
        </authorList>
    </citation>
    <scope>NUCLEOTIDE SEQUENCE</scope>
    <source>
        <tissue evidence="7">Young leaves</tissue>
    </source>
</reference>
<evidence type="ECO:0000313" key="7">
    <source>
        <dbReference type="EMBL" id="KAJ4968868.1"/>
    </source>
</evidence>
<keyword evidence="3" id="KW-0238">DNA-binding</keyword>
<dbReference type="InterPro" id="IPR015300">
    <property type="entry name" value="DNA-bd_pseudobarrel_sf"/>
</dbReference>
<dbReference type="CDD" id="cd10017">
    <property type="entry name" value="B3_DNA"/>
    <property type="match status" value="1"/>
</dbReference>
<evidence type="ECO:0000256" key="1">
    <source>
        <dbReference type="ARBA" id="ARBA00004123"/>
    </source>
</evidence>
<accession>A0A9Q0KE17</accession>
<sequence>MVVRWKARVGLWVARKGGETKARVGLSGRQQRSRDGVAVVGGELDMRLQVEGHRQRDVDGIAEMRREDGNGIVDNRKKMEMCSLVIPKKHAVAFFPQLQKIDFRGNEDDEDEDDVAVEAINLTFVDKNLKPWMFRYCYWKTCKSYVFTKEWYRFVKEKDLKVDDSVIFYMCQYRGWFKEGPVFYMIDIQPKQGQGDHADVGRNLGLQFDRFGVQNGGVEGHHGQFELYSFVPFWYYVRSGVDLGN</sequence>
<dbReference type="Gene3D" id="2.40.330.10">
    <property type="entry name" value="DNA-binding pseudobarrel domain"/>
    <property type="match status" value="1"/>
</dbReference>
<comment type="subcellular location">
    <subcellularLocation>
        <location evidence="1">Nucleus</location>
    </subcellularLocation>
</comment>
<dbReference type="PANTHER" id="PTHR31140">
    <property type="entry name" value="B3 DOMAIN-CONTAINING TRANSCRIPTION FACTOR ABI3"/>
    <property type="match status" value="1"/>
</dbReference>
<evidence type="ECO:0000256" key="5">
    <source>
        <dbReference type="ARBA" id="ARBA00023242"/>
    </source>
</evidence>
<dbReference type="SMART" id="SM01019">
    <property type="entry name" value="B3"/>
    <property type="match status" value="1"/>
</dbReference>
<proteinExistence type="predicted"/>
<evidence type="ECO:0000256" key="4">
    <source>
        <dbReference type="ARBA" id="ARBA00023163"/>
    </source>
</evidence>
<gene>
    <name evidence="7" type="ORF">NE237_015569</name>
</gene>
<protein>
    <recommendedName>
        <fullName evidence="6">TF-B3 domain-containing protein</fullName>
    </recommendedName>
</protein>
<dbReference type="GO" id="GO:0003677">
    <property type="term" value="F:DNA binding"/>
    <property type="evidence" value="ECO:0007669"/>
    <property type="project" value="UniProtKB-KW"/>
</dbReference>
<name>A0A9Q0KE17_9MAGN</name>
<dbReference type="InterPro" id="IPR044800">
    <property type="entry name" value="LEC2-like"/>
</dbReference>
<organism evidence="7 8">
    <name type="scientific">Protea cynaroides</name>
    <dbReference type="NCBI Taxonomy" id="273540"/>
    <lineage>
        <taxon>Eukaryota</taxon>
        <taxon>Viridiplantae</taxon>
        <taxon>Streptophyta</taxon>
        <taxon>Embryophyta</taxon>
        <taxon>Tracheophyta</taxon>
        <taxon>Spermatophyta</taxon>
        <taxon>Magnoliopsida</taxon>
        <taxon>Proteales</taxon>
        <taxon>Proteaceae</taxon>
        <taxon>Protea</taxon>
    </lineage>
</organism>
<evidence type="ECO:0000259" key="6">
    <source>
        <dbReference type="SMART" id="SM01019"/>
    </source>
</evidence>